<keyword evidence="2" id="KW-1185">Reference proteome</keyword>
<sequence length="70" mass="7874">MIHNVDDRLREEARRFRLVFACPDCASFDPGAPDLGDPPRCSLGFPVEPHLSQDLTAREQVIFCKAFELG</sequence>
<dbReference type="Proteomes" id="UP000067626">
    <property type="component" value="Chromosome"/>
</dbReference>
<name>A0A0K1ERZ5_CHOCO</name>
<proteinExistence type="predicted"/>
<gene>
    <name evidence="1" type="ORF">CMC5_076640</name>
</gene>
<organism evidence="1 2">
    <name type="scientific">Chondromyces crocatus</name>
    <dbReference type="NCBI Taxonomy" id="52"/>
    <lineage>
        <taxon>Bacteria</taxon>
        <taxon>Pseudomonadati</taxon>
        <taxon>Myxococcota</taxon>
        <taxon>Polyangia</taxon>
        <taxon>Polyangiales</taxon>
        <taxon>Polyangiaceae</taxon>
        <taxon>Chondromyces</taxon>
    </lineage>
</organism>
<dbReference type="RefSeq" id="WP_050434898.1">
    <property type="nucleotide sequence ID" value="NZ_CP012159.1"/>
</dbReference>
<dbReference type="KEGG" id="ccro:CMC5_076640"/>
<dbReference type="OrthoDB" id="5519140at2"/>
<accession>A0A0K1ERZ5</accession>
<evidence type="ECO:0000313" key="1">
    <source>
        <dbReference type="EMBL" id="AKT43432.1"/>
    </source>
</evidence>
<evidence type="ECO:0000313" key="2">
    <source>
        <dbReference type="Proteomes" id="UP000067626"/>
    </source>
</evidence>
<dbReference type="AlphaFoldDB" id="A0A0K1ERZ5"/>
<reference evidence="1 2" key="1">
    <citation type="submission" date="2015-07" db="EMBL/GenBank/DDBJ databases">
        <title>Genome analysis of myxobacterium Chondromyces crocatus Cm c5 reveals a high potential for natural compound synthesis and the genetic basis for the loss of fruiting body formation.</title>
        <authorList>
            <person name="Zaburannyi N."/>
            <person name="Bunk B."/>
            <person name="Maier J."/>
            <person name="Overmann J."/>
            <person name="Mueller R."/>
        </authorList>
    </citation>
    <scope>NUCLEOTIDE SEQUENCE [LARGE SCALE GENOMIC DNA]</scope>
    <source>
        <strain evidence="1 2">Cm c5</strain>
    </source>
</reference>
<protein>
    <submittedName>
        <fullName evidence="1">Uncharacterized protein</fullName>
    </submittedName>
</protein>
<dbReference type="EMBL" id="CP012159">
    <property type="protein sequence ID" value="AKT43432.1"/>
    <property type="molecule type" value="Genomic_DNA"/>
</dbReference>
<dbReference type="STRING" id="52.CMC5_076640"/>